<accession>A0A7C4Y2X1</accession>
<dbReference type="CDD" id="cd03801">
    <property type="entry name" value="GT4_PimA-like"/>
    <property type="match status" value="1"/>
</dbReference>
<proteinExistence type="predicted"/>
<evidence type="ECO:0000259" key="1">
    <source>
        <dbReference type="Pfam" id="PF00534"/>
    </source>
</evidence>
<dbReference type="Gene3D" id="3.40.50.2000">
    <property type="entry name" value="Glycogen Phosphorylase B"/>
    <property type="match status" value="2"/>
</dbReference>
<reference evidence="2" key="1">
    <citation type="journal article" date="2020" name="mSystems">
        <title>Genome- and Community-Level Interaction Insights into Carbon Utilization and Element Cycling Functions of Hydrothermarchaeota in Hydrothermal Sediment.</title>
        <authorList>
            <person name="Zhou Z."/>
            <person name="Liu Y."/>
            <person name="Xu W."/>
            <person name="Pan J."/>
            <person name="Luo Z.H."/>
            <person name="Li M."/>
        </authorList>
    </citation>
    <scope>NUCLEOTIDE SEQUENCE [LARGE SCALE GENOMIC DNA]</scope>
    <source>
        <strain evidence="2">SpSt-417</strain>
    </source>
</reference>
<name>A0A7C4Y2X1_UNCKA</name>
<comment type="caution">
    <text evidence="2">The sequence shown here is derived from an EMBL/GenBank/DDBJ whole genome shotgun (WGS) entry which is preliminary data.</text>
</comment>
<dbReference type="GO" id="GO:0016757">
    <property type="term" value="F:glycosyltransferase activity"/>
    <property type="evidence" value="ECO:0007669"/>
    <property type="project" value="InterPro"/>
</dbReference>
<dbReference type="InterPro" id="IPR001296">
    <property type="entry name" value="Glyco_trans_1"/>
</dbReference>
<sequence length="393" mass="43452">MKKRVLVFVPEFPVVTETFIERELVHLSKSSNLDLKIFSLKKGVGNLSLALDGKVENINISILDIGVGFFQVLFSNFSGIIRCLKIGGLKHLYLLLKSFGYASVFSYFEPEIIYAHFMSFPSTIGMFCSILLKCDFAVSAHARDVFEYPELPKEKLQNAKFITICNKSAYERFLAISNPSKSDTSKVHLIYHGVPSEGFSMNKIATTVSEEKMILMVGRLVEKKGVKYLLEAFKKLKNRNPSAKVRIEIIGTGPLKEDLKAFLQKLGLGSNILVGEKSFSEVLERLKICDLYVQPSIDLSTGDSDGIPNTLIEAAMLGLPIITTNAGSISEFLDENSAVIVPQSDSEDLSLAMERLLKEEGLGLKLGAAAKVKAHEMFALEANVSKIEKLLLI</sequence>
<dbReference type="PANTHER" id="PTHR12526">
    <property type="entry name" value="GLYCOSYLTRANSFERASE"/>
    <property type="match status" value="1"/>
</dbReference>
<dbReference type="SUPFAM" id="SSF53756">
    <property type="entry name" value="UDP-Glycosyltransferase/glycogen phosphorylase"/>
    <property type="match status" value="1"/>
</dbReference>
<dbReference type="EMBL" id="DSRT01000137">
    <property type="protein sequence ID" value="HGW29781.1"/>
    <property type="molecule type" value="Genomic_DNA"/>
</dbReference>
<gene>
    <name evidence="2" type="ORF">ENR63_02575</name>
</gene>
<keyword evidence="2" id="KW-0808">Transferase</keyword>
<organism evidence="2">
    <name type="scientific">candidate division WWE3 bacterium</name>
    <dbReference type="NCBI Taxonomy" id="2053526"/>
    <lineage>
        <taxon>Bacteria</taxon>
        <taxon>Katanobacteria</taxon>
    </lineage>
</organism>
<evidence type="ECO:0000313" key="2">
    <source>
        <dbReference type="EMBL" id="HGW29781.1"/>
    </source>
</evidence>
<dbReference type="Pfam" id="PF00534">
    <property type="entry name" value="Glycos_transf_1"/>
    <property type="match status" value="1"/>
</dbReference>
<protein>
    <submittedName>
        <fullName evidence="2">Colanic acid biosynthesis glycosyltransferase WcaL</fullName>
    </submittedName>
</protein>
<feature type="domain" description="Glycosyl transferase family 1" evidence="1">
    <location>
        <begin position="208"/>
        <end position="371"/>
    </location>
</feature>
<dbReference type="AlphaFoldDB" id="A0A7C4Y2X1"/>